<dbReference type="EMBL" id="AP021874">
    <property type="protein sequence ID" value="BBO66987.1"/>
    <property type="molecule type" value="Genomic_DNA"/>
</dbReference>
<dbReference type="KEGG" id="dalk:DSCA_09170"/>
<dbReference type="Proteomes" id="UP000427906">
    <property type="component" value="Chromosome"/>
</dbReference>
<evidence type="ECO:0000313" key="1">
    <source>
        <dbReference type="EMBL" id="BBO66987.1"/>
    </source>
</evidence>
<gene>
    <name evidence="1" type="ORF">DSCA_09170</name>
</gene>
<sequence>MLIIIGIISVMVIGRGDVGLTDLPAQTEVIKSHIRYTQSRSMNADRTWGIHCDDDGQAYWLFVDGDPDNESHKRKLPGEASETVDLSRYQLALTPTTLSFDDRGRPCSDAEGKELLTGDLILTLSAGAGATTTIVITRNTGFVP</sequence>
<proteinExistence type="predicted"/>
<evidence type="ECO:0000313" key="2">
    <source>
        <dbReference type="Proteomes" id="UP000427906"/>
    </source>
</evidence>
<accession>A0A5K7YQU2</accession>
<keyword evidence="2" id="KW-1185">Reference proteome</keyword>
<organism evidence="1 2">
    <name type="scientific">Desulfosarcina alkanivorans</name>
    <dbReference type="NCBI Taxonomy" id="571177"/>
    <lineage>
        <taxon>Bacteria</taxon>
        <taxon>Pseudomonadati</taxon>
        <taxon>Thermodesulfobacteriota</taxon>
        <taxon>Desulfobacteria</taxon>
        <taxon>Desulfobacterales</taxon>
        <taxon>Desulfosarcinaceae</taxon>
        <taxon>Desulfosarcina</taxon>
    </lineage>
</organism>
<protein>
    <submittedName>
        <fullName evidence="1">Cleavage protein</fullName>
    </submittedName>
</protein>
<reference evidence="1 2" key="1">
    <citation type="submission" date="2019-11" db="EMBL/GenBank/DDBJ databases">
        <title>Comparative genomics of hydrocarbon-degrading Desulfosarcina strains.</title>
        <authorList>
            <person name="Watanabe M."/>
            <person name="Kojima H."/>
            <person name="Fukui M."/>
        </authorList>
    </citation>
    <scope>NUCLEOTIDE SEQUENCE [LARGE SCALE GENOMIC DNA]</scope>
    <source>
        <strain evidence="1 2">PL12</strain>
    </source>
</reference>
<name>A0A5K7YQU2_9BACT</name>
<dbReference type="AlphaFoldDB" id="A0A5K7YQU2"/>